<dbReference type="AlphaFoldDB" id="A0A1D8GI23"/>
<evidence type="ECO:0000313" key="2">
    <source>
        <dbReference type="Proteomes" id="UP000095743"/>
    </source>
</evidence>
<dbReference type="RefSeq" id="WP_069977417.1">
    <property type="nucleotide sequence ID" value="NZ_CP017269.1"/>
</dbReference>
<dbReference type="Gene3D" id="1.10.357.10">
    <property type="entry name" value="Tetracycline Repressor, domain 2"/>
    <property type="match status" value="1"/>
</dbReference>
<dbReference type="EMBL" id="CP017269">
    <property type="protein sequence ID" value="AOT70554.1"/>
    <property type="molecule type" value="Genomic_DNA"/>
</dbReference>
<dbReference type="SUPFAM" id="SSF48498">
    <property type="entry name" value="Tetracyclin repressor-like, C-terminal domain"/>
    <property type="match status" value="1"/>
</dbReference>
<dbReference type="STRING" id="1424294.Gferi_13820"/>
<dbReference type="InterPro" id="IPR036271">
    <property type="entry name" value="Tet_transcr_reg_TetR-rel_C_sf"/>
</dbReference>
<protein>
    <submittedName>
        <fullName evidence="1">Uncharacterized protein</fullName>
    </submittedName>
</protein>
<sequence length="94" mass="11318">MLTESTEVKKELEGRIIKGNAEGYEVMFDNIDESKFREGLDVEKCKKLIYWCILGYTTHRIEETKNVEIMNFDFEKIRVEFDSYLDELRKSFYK</sequence>
<gene>
    <name evidence="1" type="ORF">Gferi_13820</name>
</gene>
<keyword evidence="2" id="KW-1185">Reference proteome</keyword>
<organism evidence="1 2">
    <name type="scientific">Geosporobacter ferrireducens</name>
    <dbReference type="NCBI Taxonomy" id="1424294"/>
    <lineage>
        <taxon>Bacteria</taxon>
        <taxon>Bacillati</taxon>
        <taxon>Bacillota</taxon>
        <taxon>Clostridia</taxon>
        <taxon>Peptostreptococcales</taxon>
        <taxon>Thermotaleaceae</taxon>
        <taxon>Geosporobacter</taxon>
    </lineage>
</organism>
<dbReference type="Proteomes" id="UP000095743">
    <property type="component" value="Chromosome"/>
</dbReference>
<dbReference type="OrthoDB" id="9780939at2"/>
<evidence type="ECO:0000313" key="1">
    <source>
        <dbReference type="EMBL" id="AOT70554.1"/>
    </source>
</evidence>
<dbReference type="KEGG" id="gfe:Gferi_13820"/>
<proteinExistence type="predicted"/>
<reference evidence="1 2" key="1">
    <citation type="submission" date="2016-09" db="EMBL/GenBank/DDBJ databases">
        <title>Genomic analysis reveals versatility of anaerobic energy metabolism of Geosporobacter ferrireducens IRF9 of phylum Firmicutes.</title>
        <authorList>
            <person name="Kim S.-J."/>
        </authorList>
    </citation>
    <scope>NUCLEOTIDE SEQUENCE [LARGE SCALE GENOMIC DNA]</scope>
    <source>
        <strain evidence="1 2">IRF9</strain>
    </source>
</reference>
<accession>A0A1D8GI23</accession>
<name>A0A1D8GI23_9FIRM</name>